<evidence type="ECO:0000313" key="1">
    <source>
        <dbReference type="EMBL" id="WVZ97564.1"/>
    </source>
</evidence>
<dbReference type="AlphaFoldDB" id="A0AAQ3UTY4"/>
<reference evidence="1 2" key="1">
    <citation type="submission" date="2024-02" db="EMBL/GenBank/DDBJ databases">
        <title>High-quality chromosome-scale genome assembly of Pensacola bahiagrass (Paspalum notatum Flugge var. saurae).</title>
        <authorList>
            <person name="Vega J.M."/>
            <person name="Podio M."/>
            <person name="Orjuela J."/>
            <person name="Siena L.A."/>
            <person name="Pessino S.C."/>
            <person name="Combes M.C."/>
            <person name="Mariac C."/>
            <person name="Albertini E."/>
            <person name="Pupilli F."/>
            <person name="Ortiz J.P.A."/>
            <person name="Leblanc O."/>
        </authorList>
    </citation>
    <scope>NUCLEOTIDE SEQUENCE [LARGE SCALE GENOMIC DNA]</scope>
    <source>
        <strain evidence="1">R1</strain>
        <tissue evidence="1">Leaf</tissue>
    </source>
</reference>
<proteinExistence type="predicted"/>
<sequence length="111" mass="12693">MSGSVRWSDNLTLRKCNDQERVPYAAGQLRGAALGGWESYGPRGENASHWARFRERFGSHHVLAGIMKMKKKEFLSLETRGTCRLARYAPTKLREDGDKREHFLEGLNDNL</sequence>
<keyword evidence="2" id="KW-1185">Reference proteome</keyword>
<accession>A0AAQ3UTY4</accession>
<protein>
    <submittedName>
        <fullName evidence="1">Uncharacterized protein</fullName>
    </submittedName>
</protein>
<dbReference type="EMBL" id="CP144754">
    <property type="protein sequence ID" value="WVZ97564.1"/>
    <property type="molecule type" value="Genomic_DNA"/>
</dbReference>
<dbReference type="Proteomes" id="UP001341281">
    <property type="component" value="Chromosome 10"/>
</dbReference>
<organism evidence="1 2">
    <name type="scientific">Paspalum notatum var. saurae</name>
    <dbReference type="NCBI Taxonomy" id="547442"/>
    <lineage>
        <taxon>Eukaryota</taxon>
        <taxon>Viridiplantae</taxon>
        <taxon>Streptophyta</taxon>
        <taxon>Embryophyta</taxon>
        <taxon>Tracheophyta</taxon>
        <taxon>Spermatophyta</taxon>
        <taxon>Magnoliopsida</taxon>
        <taxon>Liliopsida</taxon>
        <taxon>Poales</taxon>
        <taxon>Poaceae</taxon>
        <taxon>PACMAD clade</taxon>
        <taxon>Panicoideae</taxon>
        <taxon>Andropogonodae</taxon>
        <taxon>Paspaleae</taxon>
        <taxon>Paspalinae</taxon>
        <taxon>Paspalum</taxon>
    </lineage>
</organism>
<gene>
    <name evidence="1" type="ORF">U9M48_043090</name>
</gene>
<name>A0AAQ3UTY4_PASNO</name>
<evidence type="ECO:0000313" key="2">
    <source>
        <dbReference type="Proteomes" id="UP001341281"/>
    </source>
</evidence>